<name>C0ZEP6_BREBN</name>
<sequence>MNLLVLEIKGEVCLCAGDIVTIGFGRCLSDVSNQVLLGNFRYGRICHVWVAPCFFTWKKAGPLGDPLFIQPIISSTRSRTSSFSLASSHVFAKMTTSSDWNSVSATKIPSCS</sequence>
<evidence type="ECO:0000313" key="1">
    <source>
        <dbReference type="EMBL" id="BAH44255.1"/>
    </source>
</evidence>
<dbReference type="EMBL" id="AP008955">
    <property type="protein sequence ID" value="BAH44255.1"/>
    <property type="molecule type" value="Genomic_DNA"/>
</dbReference>
<organism evidence="1 2">
    <name type="scientific">Brevibacillus brevis (strain 47 / JCM 6285 / NBRC 100599)</name>
    <dbReference type="NCBI Taxonomy" id="358681"/>
    <lineage>
        <taxon>Bacteria</taxon>
        <taxon>Bacillati</taxon>
        <taxon>Bacillota</taxon>
        <taxon>Bacilli</taxon>
        <taxon>Bacillales</taxon>
        <taxon>Paenibacillaceae</taxon>
        <taxon>Brevibacillus</taxon>
    </lineage>
</organism>
<proteinExistence type="predicted"/>
<dbReference type="STRING" id="358681.BBR47_32780"/>
<keyword evidence="2" id="KW-1185">Reference proteome</keyword>
<reference evidence="1 2" key="1">
    <citation type="submission" date="2005-03" db="EMBL/GenBank/DDBJ databases">
        <title>Brevibacillus brevis strain 47, complete genome.</title>
        <authorList>
            <person name="Hosoyama A."/>
            <person name="Yamada R."/>
            <person name="Hongo Y."/>
            <person name="Terui Y."/>
            <person name="Ankai A."/>
            <person name="Masuyama W."/>
            <person name="Sekiguchi M."/>
            <person name="Takeda T."/>
            <person name="Asano K."/>
            <person name="Ohji S."/>
            <person name="Ichikawa N."/>
            <person name="Narita S."/>
            <person name="Aoki N."/>
            <person name="Miura H."/>
            <person name="Matsushita S."/>
            <person name="Sekigawa T."/>
            <person name="Yamagata H."/>
            <person name="Yoshikawa H."/>
            <person name="Udaka S."/>
            <person name="Tanikawa S."/>
            <person name="Fujita N."/>
        </authorList>
    </citation>
    <scope>NUCLEOTIDE SEQUENCE [LARGE SCALE GENOMIC DNA]</scope>
    <source>
        <strain evidence="2">47 / JCM 6285 / NBRC 100599</strain>
    </source>
</reference>
<dbReference type="KEGG" id="bbe:BBR47_32780"/>
<gene>
    <name evidence="1" type="ordered locus">BBR47_32780</name>
</gene>
<protein>
    <submittedName>
        <fullName evidence="1">Uncharacterized protein</fullName>
    </submittedName>
</protein>
<dbReference type="HOGENOM" id="CLU_2141090_0_0_9"/>
<dbReference type="AlphaFoldDB" id="C0ZEP6"/>
<accession>C0ZEP6</accession>
<dbReference type="Proteomes" id="UP000001877">
    <property type="component" value="Chromosome"/>
</dbReference>
<evidence type="ECO:0000313" key="2">
    <source>
        <dbReference type="Proteomes" id="UP000001877"/>
    </source>
</evidence>